<sequence>MNRGKQTVTPSQNMDIQCFKCFGRGHIASQCPDRHTMVIRESGEIETGSEKEEEYDIIEENVNENVDFPVDGEVLIVKKSLNTVACL</sequence>
<organism evidence="3 4">
    <name type="scientific">Hibiscus sabdariffa</name>
    <name type="common">roselle</name>
    <dbReference type="NCBI Taxonomy" id="183260"/>
    <lineage>
        <taxon>Eukaryota</taxon>
        <taxon>Viridiplantae</taxon>
        <taxon>Streptophyta</taxon>
        <taxon>Embryophyta</taxon>
        <taxon>Tracheophyta</taxon>
        <taxon>Spermatophyta</taxon>
        <taxon>Magnoliopsida</taxon>
        <taxon>eudicotyledons</taxon>
        <taxon>Gunneridae</taxon>
        <taxon>Pentapetalae</taxon>
        <taxon>rosids</taxon>
        <taxon>malvids</taxon>
        <taxon>Malvales</taxon>
        <taxon>Malvaceae</taxon>
        <taxon>Malvoideae</taxon>
        <taxon>Hibiscus</taxon>
    </lineage>
</organism>
<protein>
    <recommendedName>
        <fullName evidence="2">CCHC-type domain-containing protein</fullName>
    </recommendedName>
</protein>
<dbReference type="SUPFAM" id="SSF57756">
    <property type="entry name" value="Retrovirus zinc finger-like domains"/>
    <property type="match status" value="1"/>
</dbReference>
<dbReference type="Proteomes" id="UP001472677">
    <property type="component" value="Unassembled WGS sequence"/>
</dbReference>
<accession>A0ABR2G3I4</accession>
<comment type="caution">
    <text evidence="3">The sequence shown here is derived from an EMBL/GenBank/DDBJ whole genome shotgun (WGS) entry which is preliminary data.</text>
</comment>
<evidence type="ECO:0000256" key="1">
    <source>
        <dbReference type="PROSITE-ProRule" id="PRU00047"/>
    </source>
</evidence>
<keyword evidence="4" id="KW-1185">Reference proteome</keyword>
<dbReference type="InterPro" id="IPR036875">
    <property type="entry name" value="Znf_CCHC_sf"/>
</dbReference>
<name>A0ABR2G3I4_9ROSI</name>
<proteinExistence type="predicted"/>
<keyword evidence="1" id="KW-0862">Zinc</keyword>
<keyword evidence="1" id="KW-0479">Metal-binding</keyword>
<dbReference type="InterPro" id="IPR001878">
    <property type="entry name" value="Znf_CCHC"/>
</dbReference>
<dbReference type="PANTHER" id="PTHR35046">
    <property type="entry name" value="ZINC KNUCKLE (CCHC-TYPE) FAMILY PROTEIN"/>
    <property type="match status" value="1"/>
</dbReference>
<evidence type="ECO:0000313" key="3">
    <source>
        <dbReference type="EMBL" id="KAK8593632.1"/>
    </source>
</evidence>
<evidence type="ECO:0000313" key="4">
    <source>
        <dbReference type="Proteomes" id="UP001472677"/>
    </source>
</evidence>
<feature type="domain" description="CCHC-type" evidence="2">
    <location>
        <begin position="18"/>
        <end position="33"/>
    </location>
</feature>
<dbReference type="PANTHER" id="PTHR35046:SF9">
    <property type="entry name" value="RNA-DIRECTED DNA POLYMERASE"/>
    <property type="match status" value="1"/>
</dbReference>
<dbReference type="PROSITE" id="PS50158">
    <property type="entry name" value="ZF_CCHC"/>
    <property type="match status" value="1"/>
</dbReference>
<reference evidence="3 4" key="1">
    <citation type="journal article" date="2024" name="G3 (Bethesda)">
        <title>Genome assembly of Hibiscus sabdariffa L. provides insights into metabolisms of medicinal natural products.</title>
        <authorList>
            <person name="Kim T."/>
        </authorList>
    </citation>
    <scope>NUCLEOTIDE SEQUENCE [LARGE SCALE GENOMIC DNA]</scope>
    <source>
        <strain evidence="3">TK-2024</strain>
        <tissue evidence="3">Old leaves</tissue>
    </source>
</reference>
<dbReference type="Gene3D" id="4.10.60.10">
    <property type="entry name" value="Zinc finger, CCHC-type"/>
    <property type="match status" value="1"/>
</dbReference>
<dbReference type="EMBL" id="JBBPBM010000003">
    <property type="protein sequence ID" value="KAK8593632.1"/>
    <property type="molecule type" value="Genomic_DNA"/>
</dbReference>
<gene>
    <name evidence="3" type="ORF">V6N12_045708</name>
</gene>
<evidence type="ECO:0000259" key="2">
    <source>
        <dbReference type="PROSITE" id="PS50158"/>
    </source>
</evidence>
<keyword evidence="1" id="KW-0863">Zinc-finger</keyword>
<dbReference type="SMART" id="SM00343">
    <property type="entry name" value="ZnF_C2HC"/>
    <property type="match status" value="1"/>
</dbReference>